<reference evidence="2" key="2">
    <citation type="submission" date="2022-01" db="EMBL/GenBank/DDBJ databases">
        <authorList>
            <person name="Yamashiro T."/>
            <person name="Shiraishi A."/>
            <person name="Satake H."/>
            <person name="Nakayama K."/>
        </authorList>
    </citation>
    <scope>NUCLEOTIDE SEQUENCE</scope>
</reference>
<gene>
    <name evidence="2" type="ORF">Tco_0842681</name>
</gene>
<feature type="compositionally biased region" description="Basic and acidic residues" evidence="1">
    <location>
        <begin position="117"/>
        <end position="127"/>
    </location>
</feature>
<keyword evidence="3" id="KW-1185">Reference proteome</keyword>
<name>A0ABQ5B4A4_9ASTR</name>
<organism evidence="2 3">
    <name type="scientific">Tanacetum coccineum</name>
    <dbReference type="NCBI Taxonomy" id="301880"/>
    <lineage>
        <taxon>Eukaryota</taxon>
        <taxon>Viridiplantae</taxon>
        <taxon>Streptophyta</taxon>
        <taxon>Embryophyta</taxon>
        <taxon>Tracheophyta</taxon>
        <taxon>Spermatophyta</taxon>
        <taxon>Magnoliopsida</taxon>
        <taxon>eudicotyledons</taxon>
        <taxon>Gunneridae</taxon>
        <taxon>Pentapetalae</taxon>
        <taxon>asterids</taxon>
        <taxon>campanulids</taxon>
        <taxon>Asterales</taxon>
        <taxon>Asteraceae</taxon>
        <taxon>Asteroideae</taxon>
        <taxon>Anthemideae</taxon>
        <taxon>Anthemidinae</taxon>
        <taxon>Tanacetum</taxon>
    </lineage>
</organism>
<dbReference type="Proteomes" id="UP001151760">
    <property type="component" value="Unassembled WGS sequence"/>
</dbReference>
<evidence type="ECO:0000313" key="2">
    <source>
        <dbReference type="EMBL" id="GJT08219.1"/>
    </source>
</evidence>
<feature type="region of interest" description="Disordered" evidence="1">
    <location>
        <begin position="97"/>
        <end position="127"/>
    </location>
</feature>
<accession>A0ABQ5B4A4</accession>
<sequence length="188" mass="22291">MDWYTKNSLWVYWMRGNNEVVLSNKEVSDLKDKNNNDEHKIAEIFRIETNLFDYKTLLCTRFNVFNYLFKVDTELFTHDIERTKTYEDYENELNKEVGEPWSKNGVPNGRAGNDSDIQEKEEQHKEGQCDLLDDPAQKPSVCKIRRFEMIKYSFGQEEEYIVVKEYGYDDLTRTNKDACDVSLCGVYL</sequence>
<reference evidence="2" key="1">
    <citation type="journal article" date="2022" name="Int. J. Mol. Sci.">
        <title>Draft Genome of Tanacetum Coccineum: Genomic Comparison of Closely Related Tanacetum-Family Plants.</title>
        <authorList>
            <person name="Yamashiro T."/>
            <person name="Shiraishi A."/>
            <person name="Nakayama K."/>
            <person name="Satake H."/>
        </authorList>
    </citation>
    <scope>NUCLEOTIDE SEQUENCE</scope>
</reference>
<protein>
    <submittedName>
        <fullName evidence="2">Uncharacterized protein</fullName>
    </submittedName>
</protein>
<comment type="caution">
    <text evidence="2">The sequence shown here is derived from an EMBL/GenBank/DDBJ whole genome shotgun (WGS) entry which is preliminary data.</text>
</comment>
<evidence type="ECO:0000313" key="3">
    <source>
        <dbReference type="Proteomes" id="UP001151760"/>
    </source>
</evidence>
<dbReference type="EMBL" id="BQNB010012812">
    <property type="protein sequence ID" value="GJT08219.1"/>
    <property type="molecule type" value="Genomic_DNA"/>
</dbReference>
<evidence type="ECO:0000256" key="1">
    <source>
        <dbReference type="SAM" id="MobiDB-lite"/>
    </source>
</evidence>
<proteinExistence type="predicted"/>